<dbReference type="InParanoid" id="H2ZXC9"/>
<dbReference type="PANTHER" id="PTHR45749">
    <property type="match status" value="1"/>
</dbReference>
<dbReference type="EMBL" id="AFYH01265737">
    <property type="status" value="NOT_ANNOTATED_CDS"/>
    <property type="molecule type" value="Genomic_DNA"/>
</dbReference>
<evidence type="ECO:0000313" key="2">
    <source>
        <dbReference type="Ensembl" id="ENSLACP00000002050.1"/>
    </source>
</evidence>
<dbReference type="InterPro" id="IPR025398">
    <property type="entry name" value="DUF4371"/>
</dbReference>
<dbReference type="Pfam" id="PF14291">
    <property type="entry name" value="DUF4371"/>
    <property type="match status" value="1"/>
</dbReference>
<evidence type="ECO:0000313" key="3">
    <source>
        <dbReference type="Proteomes" id="UP000008672"/>
    </source>
</evidence>
<proteinExistence type="predicted"/>
<accession>H2ZXC9</accession>
<dbReference type="AlphaFoldDB" id="H2ZXC9"/>
<dbReference type="STRING" id="7897.ENSLACP00000002050"/>
<organism evidence="2 3">
    <name type="scientific">Latimeria chalumnae</name>
    <name type="common">Coelacanth</name>
    <dbReference type="NCBI Taxonomy" id="7897"/>
    <lineage>
        <taxon>Eukaryota</taxon>
        <taxon>Metazoa</taxon>
        <taxon>Chordata</taxon>
        <taxon>Craniata</taxon>
        <taxon>Vertebrata</taxon>
        <taxon>Euteleostomi</taxon>
        <taxon>Coelacanthiformes</taxon>
        <taxon>Coelacanthidae</taxon>
        <taxon>Latimeria</taxon>
    </lineage>
</organism>
<feature type="domain" description="DUF4371" evidence="1">
    <location>
        <begin position="93"/>
        <end position="276"/>
    </location>
</feature>
<dbReference type="PANTHER" id="PTHR45749:SF23">
    <property type="entry name" value="ZINC FINGER MYM-TYPE PROTEIN 1-LIKE"/>
    <property type="match status" value="1"/>
</dbReference>
<keyword evidence="3" id="KW-1185">Reference proteome</keyword>
<reference evidence="2" key="2">
    <citation type="submission" date="2025-08" db="UniProtKB">
        <authorList>
            <consortium name="Ensembl"/>
        </authorList>
    </citation>
    <scope>IDENTIFICATION</scope>
</reference>
<dbReference type="OMA" id="PRNEIMC"/>
<evidence type="ECO:0000259" key="1">
    <source>
        <dbReference type="Pfam" id="PF14291"/>
    </source>
</evidence>
<dbReference type="eggNOG" id="ENOG502QPQD">
    <property type="taxonomic scope" value="Eukaryota"/>
</dbReference>
<dbReference type="HOGENOM" id="CLU_006175_4_3_1"/>
<protein>
    <recommendedName>
        <fullName evidence="1">DUF4371 domain-containing protein</fullName>
    </recommendedName>
</protein>
<reference evidence="2" key="3">
    <citation type="submission" date="2025-09" db="UniProtKB">
        <authorList>
            <consortium name="Ensembl"/>
        </authorList>
    </citation>
    <scope>IDENTIFICATION</scope>
</reference>
<name>H2ZXC9_LATCH</name>
<dbReference type="Proteomes" id="UP000008672">
    <property type="component" value="Unassembled WGS sequence"/>
</dbReference>
<sequence length="468" mass="53156">RSCKVEKGWLIYPPRLHHLLCFACWFFADKNKHYSDTWADPKCGFSNLKKRVEKIEKHENSKIHRNSEKELLLTKHLKHLSFVSRQNCCCRTPKNRQILKKLIDSALFLAKQGLAFRGHREYSCDCTGETSQNEGNYLELLKLLAKYDALLAQHIETSKRNEIYSSHHIQNDFIHALATEVLSAIKHKVQEAKFFSVIVDSTIGIGHVNQFSLSLQYVNATGQAVEQFITFHDLSGSSTEDFFSVQELSLETVNINMAHCRGEAYDGPSITLGNISGLQSYVKEVSPRALFVHCCAHNLNLVLMDAASCCANAQLFFGTIESLYTFFTSSLPRLRILKDKPEKLDTAIQVLKKWASQKRAVDAVVQSLPDLHNALDRIISGGVPNCKLKVVSEAQGLLTTIDTFEFKVMLMFWRNVLSKLYTLSTFLQSSRINLITALNFLDMCLSDVEVLRLDESFNFFEDIAQQLT</sequence>
<reference evidence="3" key="1">
    <citation type="submission" date="2011-08" db="EMBL/GenBank/DDBJ databases">
        <title>The draft genome of Latimeria chalumnae.</title>
        <authorList>
            <person name="Di Palma F."/>
            <person name="Alfoldi J."/>
            <person name="Johnson J."/>
            <person name="Berlin A."/>
            <person name="Gnerre S."/>
            <person name="Jaffe D."/>
            <person name="MacCallum I."/>
            <person name="Young S."/>
            <person name="Walker B.J."/>
            <person name="Lander E."/>
            <person name="Lindblad-Toh K."/>
        </authorList>
    </citation>
    <scope>NUCLEOTIDE SEQUENCE [LARGE SCALE GENOMIC DNA]</scope>
    <source>
        <strain evidence="3">Wild caught</strain>
    </source>
</reference>
<dbReference type="FunCoup" id="H2ZXC9">
    <property type="interactions" value="1263"/>
</dbReference>
<dbReference type="GeneTree" id="ENSGT00940000154356"/>
<dbReference type="Ensembl" id="ENSLACT00000002064.1">
    <property type="protein sequence ID" value="ENSLACP00000002050.1"/>
    <property type="gene ID" value="ENSLACG00000001832.1"/>
</dbReference>